<accession>A0ABR9K7Q8</accession>
<evidence type="ECO:0000256" key="1">
    <source>
        <dbReference type="ARBA" id="ARBA00006484"/>
    </source>
</evidence>
<dbReference type="Pfam" id="PF13561">
    <property type="entry name" value="adh_short_C2"/>
    <property type="match status" value="1"/>
</dbReference>
<dbReference type="SUPFAM" id="SSF51735">
    <property type="entry name" value="NAD(P)-binding Rossmann-fold domains"/>
    <property type="match status" value="1"/>
</dbReference>
<protein>
    <submittedName>
        <fullName evidence="3">NAD(P)-dependent dehydrogenase (Short-subunit alcohol dehydrogenase family)</fullName>
    </submittedName>
</protein>
<dbReference type="Gene3D" id="3.40.50.720">
    <property type="entry name" value="NAD(P)-binding Rossmann-like Domain"/>
    <property type="match status" value="1"/>
</dbReference>
<name>A0ABR9K7Q8_9ACTN</name>
<comment type="similarity">
    <text evidence="1">Belongs to the short-chain dehydrogenases/reductases (SDR) family.</text>
</comment>
<dbReference type="PRINTS" id="PR00081">
    <property type="entry name" value="GDHRDH"/>
</dbReference>
<dbReference type="PANTHER" id="PTHR43669">
    <property type="entry name" value="5-KETO-D-GLUCONATE 5-REDUCTASE"/>
    <property type="match status" value="1"/>
</dbReference>
<dbReference type="CDD" id="cd05233">
    <property type="entry name" value="SDR_c"/>
    <property type="match status" value="1"/>
</dbReference>
<dbReference type="InterPro" id="IPR036291">
    <property type="entry name" value="NAD(P)-bd_dom_sf"/>
</dbReference>
<keyword evidence="2" id="KW-0560">Oxidoreductase</keyword>
<reference evidence="3 4" key="1">
    <citation type="submission" date="2020-10" db="EMBL/GenBank/DDBJ databases">
        <title>Sequencing the genomes of 1000 actinobacteria strains.</title>
        <authorList>
            <person name="Klenk H.-P."/>
        </authorList>
    </citation>
    <scope>NUCLEOTIDE SEQUENCE [LARGE SCALE GENOMIC DNA]</scope>
    <source>
        <strain evidence="3 4">DSM 43748</strain>
    </source>
</reference>
<proteinExistence type="inferred from homology"/>
<organism evidence="3 4">
    <name type="scientific">Nonomuraea africana</name>
    <dbReference type="NCBI Taxonomy" id="46171"/>
    <lineage>
        <taxon>Bacteria</taxon>
        <taxon>Bacillati</taxon>
        <taxon>Actinomycetota</taxon>
        <taxon>Actinomycetes</taxon>
        <taxon>Streptosporangiales</taxon>
        <taxon>Streptosporangiaceae</taxon>
        <taxon>Nonomuraea</taxon>
    </lineage>
</organism>
<dbReference type="PANTHER" id="PTHR43669:SF3">
    <property type="entry name" value="ALCOHOL DEHYDROGENASE, PUTATIVE (AFU_ORTHOLOGUE AFUA_3G03445)-RELATED"/>
    <property type="match status" value="1"/>
</dbReference>
<dbReference type="EMBL" id="JADBEF010000001">
    <property type="protein sequence ID" value="MBE1558039.1"/>
    <property type="molecule type" value="Genomic_DNA"/>
</dbReference>
<dbReference type="Proteomes" id="UP000661607">
    <property type="component" value="Unassembled WGS sequence"/>
</dbReference>
<evidence type="ECO:0000256" key="2">
    <source>
        <dbReference type="ARBA" id="ARBA00023002"/>
    </source>
</evidence>
<keyword evidence="4" id="KW-1185">Reference proteome</keyword>
<sequence length="262" mass="27133">MSFDAKNVVIYGAAGSIGSSAAEAYAREGARVFLAGRTRATLEKVAQGIEASGGRAEVDVVDVLDEQAVDAFAASVVARGGSLDVSLNLASRGDVQGIPLAQMSVEDFVKPITTGITTTFITARAAARHMIEQGSGVILALNSGSANVSPMMGGTGPLDAAMDSFIRNLALELGPSGVRALSIWVAAVPETFTPEKLAAVNAEMQMDEAAIQGLLKQLAEMRMLRRNPTLEEVTRTILFLTSDAALGITGTSVNVTGGMFAN</sequence>
<evidence type="ECO:0000313" key="3">
    <source>
        <dbReference type="EMBL" id="MBE1558039.1"/>
    </source>
</evidence>
<dbReference type="InterPro" id="IPR002347">
    <property type="entry name" value="SDR_fam"/>
</dbReference>
<evidence type="ECO:0000313" key="4">
    <source>
        <dbReference type="Proteomes" id="UP000661607"/>
    </source>
</evidence>
<gene>
    <name evidence="3" type="ORF">H4W81_000818</name>
</gene>
<comment type="caution">
    <text evidence="3">The sequence shown here is derived from an EMBL/GenBank/DDBJ whole genome shotgun (WGS) entry which is preliminary data.</text>
</comment>
<dbReference type="RefSeq" id="WP_192773535.1">
    <property type="nucleotide sequence ID" value="NZ_BAAASY010000025.1"/>
</dbReference>